<dbReference type="EMBL" id="HACA01013774">
    <property type="protein sequence ID" value="CDW31135.1"/>
    <property type="molecule type" value="Transcribed_RNA"/>
</dbReference>
<sequence length="43" mass="5039">PTSKLLPSQENVLYRYILIKESVSVCKSECLYAWKNSHRIHCT</sequence>
<reference evidence="1" key="1">
    <citation type="submission" date="2014-05" db="EMBL/GenBank/DDBJ databases">
        <authorList>
            <person name="Chronopoulou M."/>
        </authorList>
    </citation>
    <scope>NUCLEOTIDE SEQUENCE</scope>
    <source>
        <tissue evidence="1">Whole organism</tissue>
    </source>
</reference>
<dbReference type="AlphaFoldDB" id="A0A0K2TZ47"/>
<feature type="non-terminal residue" evidence="1">
    <location>
        <position position="1"/>
    </location>
</feature>
<evidence type="ECO:0000313" key="1">
    <source>
        <dbReference type="EMBL" id="CDW31135.1"/>
    </source>
</evidence>
<name>A0A0K2TZ47_LEPSM</name>
<organism evidence="1">
    <name type="scientific">Lepeophtheirus salmonis</name>
    <name type="common">Salmon louse</name>
    <name type="synonym">Caligus salmonis</name>
    <dbReference type="NCBI Taxonomy" id="72036"/>
    <lineage>
        <taxon>Eukaryota</taxon>
        <taxon>Metazoa</taxon>
        <taxon>Ecdysozoa</taxon>
        <taxon>Arthropoda</taxon>
        <taxon>Crustacea</taxon>
        <taxon>Multicrustacea</taxon>
        <taxon>Hexanauplia</taxon>
        <taxon>Copepoda</taxon>
        <taxon>Siphonostomatoida</taxon>
        <taxon>Caligidae</taxon>
        <taxon>Lepeophtheirus</taxon>
    </lineage>
</organism>
<proteinExistence type="predicted"/>
<protein>
    <submittedName>
        <fullName evidence="1">Uncharacterized protein</fullName>
    </submittedName>
</protein>
<accession>A0A0K2TZ47</accession>